<accession>A0A4V1IVJ5</accession>
<feature type="region of interest" description="Disordered" evidence="2">
    <location>
        <begin position="622"/>
        <end position="682"/>
    </location>
</feature>
<sequence length="1430" mass="144790">MATPMAARRATSSTRKHSTPSSPKTSAATVPTPAATPHRHAQPVALPSAATAEMMISAAGAGSSYYRGRSAQRDRNPGALDGYQHDDEHDDEYDDEDDEEDDVYAGHRHPHPTPSAGRGGDPASLGAGASPFESNMDSDEDDVAMPIGSSTNPSSWTSRSQGRLPGGSGASSSGSNPIAVVHHANSLFLNHPRSSPPSHRHAADQLLSPAPLDHHGSHKSSSMSMLLGSYGPSGNSLRDMELSMPSPSPSVSILAHGNPVPLLQRRASMEMNDTTTNATASSQPSSTTTPASMSATQPATSVPTTTSSSYGPTLRPILHPVQSDDVLNGSSSPALLNTTPIQADAVLPTASRHDVESSYCKNFVCCNESLRDMHELLRHYEEKHPAANEPKAGGVGLDAAALAGAPPYWPAAAGSAGHPDLLTAPSTPGLDESAVHDPLAAWNLPLGDMGPAAVAAAAAAAAAAASCLPGMTSPAYEYEMYPSYAHMGANVLPLMLRDPQPFLGGAATAQQAAANVAQATVAAAHAGRPGNAFGLCDATAMNNQHAIVLPMSEILSESGTDYSTTDFDSTDGEDLALHSAYGPPGFGASAHGSAHAPHAGPNSELLRRRISRAERRMLRRRATLEAAGTTPTTSAPSAGTASAAAAVTSPTALPTSPSAGTGLVPGTQPPPSMKAKSRRSYSLLTRVVTKSQRIARRRHGSVNGLRPELPPTPQTVPTSPQSTGRQLLRPDSAPPLGGLPGFHTMDPMVLARAAQDATHLSMQHIQLNNTSAGMLGEGHNYRSPIPECPTPVNENEPVLPGMPFTFAYPPSVPGSPTESHASSVVSLSTVVPASGADSSGVISEHDLPSRATTPAATANALRLGELSLSTPAPSPGRRRLSATSKPLGLSHFPNDGMLPTPHPSPSASSRSVHPHGLSSVAAILPVDEDGDIDIMNDEDDMAASLPPVHPSTLMAASAALAASSPAATTMTTMPAATKARARKDRPAPSKAAAKTATGMPPPAPKTTTSATATATAMTTTMTTASTLTATTAALPPAVAPTSATVTSTYAAKSQAAHSAFMTAFHSADTPLSYHLRGSVYNLAMIPRAGEATTMSGGAEAAAEAAANQPVMMLTPDELTYRPYACPVAACHKHYRNLNGLMQHIYKTHPTLQPPTEAEMRLMGEQAVATQAMAQAMVDAGNAKREVQVPLRLPHPAIPQNAFSPMPTVSTGMAVSAAAALPAAVAAMSPATPAPASASSASSSVSPIVSLPLTEPAALLPNTAAAAAAAAAFKQIGVSAPDLASLLSAVPPASMTAHVASVSAAGAVPGNPFAGVDPALLAALMANSLASGATLPPTAATPPGALSFMPPASLAALNPSTPVTAASASAAAAAAATAALAGVLDVNGLYGMAGLLRPFASLTPAQAAAAASAAPATPSHAPAAQGGTAKT</sequence>
<dbReference type="EMBL" id="ML014111">
    <property type="protein sequence ID" value="RKP04279.1"/>
    <property type="molecule type" value="Genomic_DNA"/>
</dbReference>
<dbReference type="Proteomes" id="UP000274922">
    <property type="component" value="Unassembled WGS sequence"/>
</dbReference>
<protein>
    <recommendedName>
        <fullName evidence="3">C2H2-type domain-containing protein</fullName>
    </recommendedName>
</protein>
<keyword evidence="1" id="KW-0479">Metal-binding</keyword>
<evidence type="ECO:0000259" key="3">
    <source>
        <dbReference type="PROSITE" id="PS50157"/>
    </source>
</evidence>
<feature type="region of interest" description="Disordered" evidence="2">
    <location>
        <begin position="580"/>
        <end position="604"/>
    </location>
</feature>
<dbReference type="GO" id="GO:0008270">
    <property type="term" value="F:zinc ion binding"/>
    <property type="evidence" value="ECO:0007669"/>
    <property type="project" value="UniProtKB-KW"/>
</dbReference>
<dbReference type="STRING" id="1555241.A0A4V1IVJ5"/>
<evidence type="ECO:0000313" key="5">
    <source>
        <dbReference type="Proteomes" id="UP000274922"/>
    </source>
</evidence>
<feature type="compositionally biased region" description="Low complexity" evidence="2">
    <location>
        <begin position="582"/>
        <end position="601"/>
    </location>
</feature>
<feature type="compositionally biased region" description="Low complexity" evidence="2">
    <location>
        <begin position="149"/>
        <end position="160"/>
    </location>
</feature>
<keyword evidence="1" id="KW-0863">Zinc-finger</keyword>
<feature type="compositionally biased region" description="Low complexity" evidence="2">
    <location>
        <begin position="219"/>
        <end position="232"/>
    </location>
</feature>
<evidence type="ECO:0000256" key="2">
    <source>
        <dbReference type="SAM" id="MobiDB-lite"/>
    </source>
</evidence>
<dbReference type="SMART" id="SM00355">
    <property type="entry name" value="ZnF_C2H2"/>
    <property type="match status" value="2"/>
</dbReference>
<dbReference type="OrthoDB" id="3269380at2759"/>
<feature type="domain" description="C2H2-type" evidence="3">
    <location>
        <begin position="1123"/>
        <end position="1153"/>
    </location>
</feature>
<proteinExistence type="predicted"/>
<feature type="region of interest" description="Disordered" evidence="2">
    <location>
        <begin position="62"/>
        <end position="177"/>
    </location>
</feature>
<reference evidence="5" key="1">
    <citation type="journal article" date="2018" name="Nat. Microbiol.">
        <title>Leveraging single-cell genomics to expand the fungal tree of life.</title>
        <authorList>
            <person name="Ahrendt S.R."/>
            <person name="Quandt C.A."/>
            <person name="Ciobanu D."/>
            <person name="Clum A."/>
            <person name="Salamov A."/>
            <person name="Andreopoulos B."/>
            <person name="Cheng J.F."/>
            <person name="Woyke T."/>
            <person name="Pelin A."/>
            <person name="Henrissat B."/>
            <person name="Reynolds N.K."/>
            <person name="Benny G.L."/>
            <person name="Smith M.E."/>
            <person name="James T.Y."/>
            <person name="Grigoriev I.V."/>
        </authorList>
    </citation>
    <scope>NUCLEOTIDE SEQUENCE [LARGE SCALE GENOMIC DNA]</scope>
    <source>
        <strain evidence="5">ATCC 52028</strain>
    </source>
</reference>
<evidence type="ECO:0000313" key="4">
    <source>
        <dbReference type="EMBL" id="RKP04279.1"/>
    </source>
</evidence>
<name>A0A4V1IVJ5_9FUNG</name>
<feature type="compositionally biased region" description="Low complexity" evidence="2">
    <location>
        <begin position="19"/>
        <end position="36"/>
    </location>
</feature>
<feature type="compositionally biased region" description="Low complexity" evidence="2">
    <location>
        <begin position="1411"/>
        <end position="1424"/>
    </location>
</feature>
<feature type="compositionally biased region" description="Low complexity" evidence="2">
    <location>
        <begin position="988"/>
        <end position="997"/>
    </location>
</feature>
<feature type="compositionally biased region" description="Low complexity" evidence="2">
    <location>
        <begin position="624"/>
        <end position="661"/>
    </location>
</feature>
<feature type="region of interest" description="Disordered" evidence="2">
    <location>
        <begin position="701"/>
        <end position="727"/>
    </location>
</feature>
<feature type="compositionally biased region" description="Acidic residues" evidence="2">
    <location>
        <begin position="88"/>
        <end position="103"/>
    </location>
</feature>
<feature type="region of interest" description="Disordered" evidence="2">
    <location>
        <begin position="833"/>
        <end position="914"/>
    </location>
</feature>
<feature type="compositionally biased region" description="Low complexity" evidence="2">
    <location>
        <begin position="274"/>
        <end position="309"/>
    </location>
</feature>
<dbReference type="PROSITE" id="PS00028">
    <property type="entry name" value="ZINC_FINGER_C2H2_1"/>
    <property type="match status" value="1"/>
</dbReference>
<feature type="region of interest" description="Disordered" evidence="2">
    <location>
        <begin position="208"/>
        <end position="232"/>
    </location>
</feature>
<keyword evidence="1" id="KW-0862">Zinc</keyword>
<gene>
    <name evidence="4" type="ORF">CXG81DRAFT_16260</name>
</gene>
<feature type="region of interest" description="Disordered" evidence="2">
    <location>
        <begin position="976"/>
        <end position="1009"/>
    </location>
</feature>
<feature type="region of interest" description="Disordered" evidence="2">
    <location>
        <begin position="1411"/>
        <end position="1430"/>
    </location>
</feature>
<organism evidence="4 5">
    <name type="scientific">Caulochytrium protostelioides</name>
    <dbReference type="NCBI Taxonomy" id="1555241"/>
    <lineage>
        <taxon>Eukaryota</taxon>
        <taxon>Fungi</taxon>
        <taxon>Fungi incertae sedis</taxon>
        <taxon>Chytridiomycota</taxon>
        <taxon>Chytridiomycota incertae sedis</taxon>
        <taxon>Chytridiomycetes</taxon>
        <taxon>Caulochytriales</taxon>
        <taxon>Caulochytriaceae</taxon>
        <taxon>Caulochytrium</taxon>
    </lineage>
</organism>
<keyword evidence="5" id="KW-1185">Reference proteome</keyword>
<dbReference type="PROSITE" id="PS50157">
    <property type="entry name" value="ZINC_FINGER_C2H2_2"/>
    <property type="match status" value="1"/>
</dbReference>
<evidence type="ECO:0000256" key="1">
    <source>
        <dbReference type="PROSITE-ProRule" id="PRU00042"/>
    </source>
</evidence>
<feature type="region of interest" description="Disordered" evidence="2">
    <location>
        <begin position="1"/>
        <end position="48"/>
    </location>
</feature>
<feature type="region of interest" description="Disordered" evidence="2">
    <location>
        <begin position="237"/>
        <end position="256"/>
    </location>
</feature>
<feature type="region of interest" description="Disordered" evidence="2">
    <location>
        <begin position="273"/>
        <end position="315"/>
    </location>
</feature>
<dbReference type="InterPro" id="IPR013087">
    <property type="entry name" value="Znf_C2H2_type"/>
</dbReference>